<feature type="region of interest" description="Disordered" evidence="1">
    <location>
        <begin position="543"/>
        <end position="582"/>
    </location>
</feature>
<keyword evidence="5" id="KW-1185">Reference proteome</keyword>
<dbReference type="InterPro" id="IPR036465">
    <property type="entry name" value="vWFA_dom_sf"/>
</dbReference>
<accession>A0A418WDW0</accession>
<evidence type="ECO:0000256" key="1">
    <source>
        <dbReference type="SAM" id="MobiDB-lite"/>
    </source>
</evidence>
<evidence type="ECO:0000313" key="5">
    <source>
        <dbReference type="Proteomes" id="UP000284605"/>
    </source>
</evidence>
<reference evidence="4 5" key="1">
    <citation type="submission" date="2018-09" db="EMBL/GenBank/DDBJ databases">
        <authorList>
            <person name="Zhu H."/>
        </authorList>
    </citation>
    <scope>NUCLEOTIDE SEQUENCE [LARGE SCALE GENOMIC DNA]</scope>
    <source>
        <strain evidence="4 5">K1W22B-8</strain>
    </source>
</reference>
<feature type="region of interest" description="Disordered" evidence="1">
    <location>
        <begin position="497"/>
        <end position="521"/>
    </location>
</feature>
<dbReference type="InterPro" id="IPR002035">
    <property type="entry name" value="VWF_A"/>
</dbReference>
<comment type="caution">
    <text evidence="4">The sequence shown here is derived from an EMBL/GenBank/DDBJ whole genome shotgun (WGS) entry which is preliminary data.</text>
</comment>
<organism evidence="4 5">
    <name type="scientific">Oleomonas cavernae</name>
    <dbReference type="NCBI Taxonomy" id="2320859"/>
    <lineage>
        <taxon>Bacteria</taxon>
        <taxon>Pseudomonadati</taxon>
        <taxon>Pseudomonadota</taxon>
        <taxon>Alphaproteobacteria</taxon>
        <taxon>Acetobacterales</taxon>
        <taxon>Acetobacteraceae</taxon>
        <taxon>Oleomonas</taxon>
    </lineage>
</organism>
<dbReference type="Gene3D" id="3.40.50.410">
    <property type="entry name" value="von Willebrand factor, type A domain"/>
    <property type="match status" value="1"/>
</dbReference>
<dbReference type="SMART" id="SM00327">
    <property type="entry name" value="VWA"/>
    <property type="match status" value="1"/>
</dbReference>
<evidence type="ECO:0000259" key="3">
    <source>
        <dbReference type="PROSITE" id="PS50234"/>
    </source>
</evidence>
<keyword evidence="2" id="KW-0472">Membrane</keyword>
<name>A0A418WDW0_9PROT</name>
<gene>
    <name evidence="4" type="ORF">D3874_15170</name>
</gene>
<proteinExistence type="predicted"/>
<dbReference type="SUPFAM" id="SSF53300">
    <property type="entry name" value="vWA-like"/>
    <property type="match status" value="1"/>
</dbReference>
<keyword evidence="2" id="KW-0812">Transmembrane</keyword>
<feature type="transmembrane region" description="Helical" evidence="2">
    <location>
        <begin position="51"/>
        <end position="74"/>
    </location>
</feature>
<protein>
    <submittedName>
        <fullName evidence="4">VWA domain-containing protein</fullName>
    </submittedName>
</protein>
<evidence type="ECO:0000313" key="4">
    <source>
        <dbReference type="EMBL" id="RJF88190.1"/>
    </source>
</evidence>
<dbReference type="CDD" id="cd00198">
    <property type="entry name" value="vWFA"/>
    <property type="match status" value="1"/>
</dbReference>
<feature type="compositionally biased region" description="Pro residues" evidence="1">
    <location>
        <begin position="506"/>
        <end position="515"/>
    </location>
</feature>
<feature type="domain" description="VWFA" evidence="3">
    <location>
        <begin position="281"/>
        <end position="489"/>
    </location>
</feature>
<dbReference type="AlphaFoldDB" id="A0A418WDW0"/>
<evidence type="ECO:0000256" key="2">
    <source>
        <dbReference type="SAM" id="Phobius"/>
    </source>
</evidence>
<feature type="compositionally biased region" description="Low complexity" evidence="1">
    <location>
        <begin position="564"/>
        <end position="582"/>
    </location>
</feature>
<dbReference type="PROSITE" id="PS50234">
    <property type="entry name" value="VWFA"/>
    <property type="match status" value="1"/>
</dbReference>
<dbReference type="Pfam" id="PF00092">
    <property type="entry name" value="VWA"/>
    <property type="match status" value="1"/>
</dbReference>
<dbReference type="EMBL" id="QYUK01000011">
    <property type="protein sequence ID" value="RJF88190.1"/>
    <property type="molecule type" value="Genomic_DNA"/>
</dbReference>
<sequence>MPKPRRPSPPTGPGIAAMSHLFPSFRRRPESIATIARCPRMDSGLRRNDDLWRVLSALLVALAVLFSATVPAFARDPLLIEGKKTLFQRVLARPGAVLLHDPATAGGGQPVAAFTVYYVYGRQSAGGVDLVQVGRNSRGDVDGYIRADQVIDWKQSLTVAFANPAARERVLFLKDKDAAARLMAAPTRATDARTMRDAAIGDRLPADSPVLAIEPPTFVDVTKQFYLLPILSTDSVLTDDGFAARLLEVASVPATKTPLPGTGQAPPAVDPADALRNFKVGITVVIDNSTSMQPHIERTREAVRRIYDKIKGTPFADNVRFGVVGFRDNAKVTPALGYVSRVFSPLSIDTRPEETLAALDAMKAADVSSPNFYEDSFAGIKTAIDSMDWAPFGGRYIVLITDAGSRAGNDPLSETGLGPAQLNQLAHSKGIATFALHLLTQAGVNDHARAKAQYEELTRFPGAGSLYYGVPGGSAEALGSVVDLLVDDLTRQAEAAVAAAGGTASPAPPPTPPAPSGNALSDQSQIVGYAMRLAYLGRVQGRGRLTCSRPGPRTATPPIPPCPRSTCACSSPRTSSRISPRP</sequence>
<dbReference type="Proteomes" id="UP000284605">
    <property type="component" value="Unassembled WGS sequence"/>
</dbReference>
<keyword evidence="2" id="KW-1133">Transmembrane helix</keyword>